<evidence type="ECO:0000313" key="3">
    <source>
        <dbReference type="Proteomes" id="UP000472580"/>
    </source>
</evidence>
<feature type="chain" id="PRO_5026724332" evidence="1">
    <location>
        <begin position="21"/>
        <end position="164"/>
    </location>
</feature>
<name>A0A6L6YLZ8_9BURK</name>
<dbReference type="Proteomes" id="UP000472580">
    <property type="component" value="Unassembled WGS sequence"/>
</dbReference>
<dbReference type="OrthoDB" id="10008305at2"/>
<reference evidence="2 3" key="1">
    <citation type="submission" date="2019-12" db="EMBL/GenBank/DDBJ databases">
        <title>Microbes associate with the intestines of laboratory mice.</title>
        <authorList>
            <person name="Navarre W."/>
            <person name="Wong E."/>
        </authorList>
    </citation>
    <scope>NUCLEOTIDE SEQUENCE [LARGE SCALE GENOMIC DNA]</scope>
    <source>
        <strain evidence="2 3">NM82_D38</strain>
    </source>
</reference>
<keyword evidence="3" id="KW-1185">Reference proteome</keyword>
<evidence type="ECO:0000313" key="2">
    <source>
        <dbReference type="EMBL" id="MVX57919.1"/>
    </source>
</evidence>
<feature type="signal peptide" evidence="1">
    <location>
        <begin position="1"/>
        <end position="20"/>
    </location>
</feature>
<dbReference type="EMBL" id="WSRP01000059">
    <property type="protein sequence ID" value="MVX57919.1"/>
    <property type="molecule type" value="Genomic_DNA"/>
</dbReference>
<keyword evidence="1" id="KW-0732">Signal</keyword>
<evidence type="ECO:0000256" key="1">
    <source>
        <dbReference type="SAM" id="SignalP"/>
    </source>
</evidence>
<protein>
    <submittedName>
        <fullName evidence="2">Uncharacterized protein</fullName>
    </submittedName>
</protein>
<gene>
    <name evidence="2" type="ORF">E5987_12085</name>
</gene>
<organism evidence="2 3">
    <name type="scientific">Parasutterella muris</name>
    <dbReference type="NCBI Taxonomy" id="2565572"/>
    <lineage>
        <taxon>Bacteria</taxon>
        <taxon>Pseudomonadati</taxon>
        <taxon>Pseudomonadota</taxon>
        <taxon>Betaproteobacteria</taxon>
        <taxon>Burkholderiales</taxon>
        <taxon>Sutterellaceae</taxon>
        <taxon>Parasutterella</taxon>
    </lineage>
</organism>
<comment type="caution">
    <text evidence="2">The sequence shown here is derived from an EMBL/GenBank/DDBJ whole genome shotgun (WGS) entry which is preliminary data.</text>
</comment>
<sequence length="164" mass="18771">MKRKLYFLCLMASLSSVALAQTNSVQDELKPVPENRIFIPHSQESGTFPLYLETGEATGECGIGLWLDGQLTMVLYPRERSVLYLSSGSHELRASFEPLPENPQSEEEKKHFKYCKKNKPETLGFVKTIESKRGERIVAKVRSNQGYLYRIKTERKDNQEKLGN</sequence>
<dbReference type="AlphaFoldDB" id="A0A6L6YLZ8"/>
<dbReference type="RefSeq" id="WP_160336333.1">
    <property type="nucleotide sequence ID" value="NZ_CALPCV010000044.1"/>
</dbReference>
<accession>A0A6L6YLZ8</accession>
<proteinExistence type="predicted"/>